<keyword evidence="3" id="KW-1185">Reference proteome</keyword>
<organism evidence="1 3">
    <name type="scientific">Mya arenaria</name>
    <name type="common">Soft-shell clam</name>
    <dbReference type="NCBI Taxonomy" id="6604"/>
    <lineage>
        <taxon>Eukaryota</taxon>
        <taxon>Metazoa</taxon>
        <taxon>Spiralia</taxon>
        <taxon>Lophotrochozoa</taxon>
        <taxon>Mollusca</taxon>
        <taxon>Bivalvia</taxon>
        <taxon>Autobranchia</taxon>
        <taxon>Heteroconchia</taxon>
        <taxon>Euheterodonta</taxon>
        <taxon>Imparidentia</taxon>
        <taxon>Neoheterodontei</taxon>
        <taxon>Myida</taxon>
        <taxon>Myoidea</taxon>
        <taxon>Myidae</taxon>
        <taxon>Mya</taxon>
    </lineage>
</organism>
<dbReference type="EMBL" id="CP111021">
    <property type="protein sequence ID" value="WAR17243.1"/>
    <property type="molecule type" value="Genomic_DNA"/>
</dbReference>
<name>A0ABY7F4Q3_MYAAR</name>
<evidence type="ECO:0000313" key="2">
    <source>
        <dbReference type="EMBL" id="WAR17243.1"/>
    </source>
</evidence>
<dbReference type="Proteomes" id="UP001164746">
    <property type="component" value="Chromosome 10"/>
</dbReference>
<evidence type="ECO:0000313" key="1">
    <source>
        <dbReference type="EMBL" id="WAR17130.1"/>
    </source>
</evidence>
<accession>A0ABY7F4Q3</accession>
<dbReference type="EMBL" id="CP111021">
    <property type="protein sequence ID" value="WAR17130.1"/>
    <property type="molecule type" value="Genomic_DNA"/>
</dbReference>
<reference evidence="1" key="1">
    <citation type="submission" date="2022-11" db="EMBL/GenBank/DDBJ databases">
        <title>Centuries of genome instability and evolution in soft-shell clam transmissible cancer (bioRxiv).</title>
        <authorList>
            <person name="Hart S.F.M."/>
            <person name="Yonemitsu M.A."/>
            <person name="Giersch R.M."/>
            <person name="Beal B.F."/>
            <person name="Arriagada G."/>
            <person name="Davis B.W."/>
            <person name="Ostrander E.A."/>
            <person name="Goff S.P."/>
            <person name="Metzger M.J."/>
        </authorList>
    </citation>
    <scope>NUCLEOTIDE SEQUENCE</scope>
    <source>
        <strain evidence="1">MELC-2E11</strain>
        <tissue evidence="1">Siphon/mantle</tissue>
    </source>
</reference>
<proteinExistence type="predicted"/>
<evidence type="ECO:0000313" key="3">
    <source>
        <dbReference type="Proteomes" id="UP001164746"/>
    </source>
</evidence>
<sequence>MMQVSTVFSYFISLRKNGPIQHGNDIKERRSLIGHSKSLLARRPSFPWQDLQGNQGNPKFFCRMRLYYGE</sequence>
<protein>
    <submittedName>
        <fullName evidence="1">Uncharacterized protein</fullName>
    </submittedName>
</protein>
<gene>
    <name evidence="1" type="ORF">MAR_031724</name>
    <name evidence="2" type="ORF">MAR_031837</name>
</gene>